<dbReference type="Proteomes" id="UP000600247">
    <property type="component" value="Unassembled WGS sequence"/>
</dbReference>
<dbReference type="InterPro" id="IPR029058">
    <property type="entry name" value="AB_hydrolase_fold"/>
</dbReference>
<feature type="domain" description="Xaa-Pro dipeptidyl-peptidase C-terminal" evidence="2">
    <location>
        <begin position="315"/>
        <end position="571"/>
    </location>
</feature>
<dbReference type="AlphaFoldDB" id="A0A917LY82"/>
<dbReference type="SUPFAM" id="SSF49785">
    <property type="entry name" value="Galactose-binding domain-like"/>
    <property type="match status" value="1"/>
</dbReference>
<dbReference type="PANTHER" id="PTHR43056">
    <property type="entry name" value="PEPTIDASE S9 PROLYL OLIGOPEPTIDASE"/>
    <property type="match status" value="1"/>
</dbReference>
<dbReference type="GO" id="GO:0008239">
    <property type="term" value="F:dipeptidyl-peptidase activity"/>
    <property type="evidence" value="ECO:0007669"/>
    <property type="project" value="InterPro"/>
</dbReference>
<dbReference type="Pfam" id="PF08530">
    <property type="entry name" value="PepX_C"/>
    <property type="match status" value="1"/>
</dbReference>
<dbReference type="Gene3D" id="2.60.120.260">
    <property type="entry name" value="Galactose-binding domain-like"/>
    <property type="match status" value="1"/>
</dbReference>
<gene>
    <name evidence="3" type="ORF">GCM10010918_16960</name>
</gene>
<dbReference type="SMART" id="SM00939">
    <property type="entry name" value="PepX_C"/>
    <property type="match status" value="1"/>
</dbReference>
<name>A0A917LY82_9BACL</name>
<keyword evidence="1" id="KW-0378">Hydrolase</keyword>
<dbReference type="InterPro" id="IPR050585">
    <property type="entry name" value="Xaa-Pro_dipeptidyl-ppase/CocE"/>
</dbReference>
<accession>A0A917LY82</accession>
<dbReference type="RefSeq" id="WP_188888456.1">
    <property type="nucleotide sequence ID" value="NZ_BMHY01000002.1"/>
</dbReference>
<dbReference type="PANTHER" id="PTHR43056:SF10">
    <property type="entry name" value="COCE_NOND FAMILY, PUTATIVE (AFU_ORTHOLOGUE AFUA_7G00600)-RELATED"/>
    <property type="match status" value="1"/>
</dbReference>
<dbReference type="EMBL" id="BMHY01000002">
    <property type="protein sequence ID" value="GGG63596.1"/>
    <property type="molecule type" value="Genomic_DNA"/>
</dbReference>
<dbReference type="InterPro" id="IPR008979">
    <property type="entry name" value="Galactose-bd-like_sf"/>
</dbReference>
<keyword evidence="4" id="KW-1185">Reference proteome</keyword>
<sequence length="577" mass="65133">MPELAQWLEIEQELDVPVTMRDGVKLSADIYRPKKGGPYPVLLMRTPYNKSDAQTMNYAHPSWYARHGYIVVIQDTRGRWRSEGEFQPYEKEADDGYDTVEWAASLPNALPKVGMYGFSYVGAVQWLAAVNRPPHLTCIVPGMIGSDAYQGKAYRNGAFALALSQSWVLFAAQDTALRRNRLDWAAELGAQYAGIHSVYRKLPLTALPDAVKETAPYYFEWFDHPTRDDYWTQLSLREQYERVQVPALHIGGWYDIFVDGTIDNFNGVRQHGGTAVARGHQYLLIEPWFHMPWSRYVGELDFGEEASNRIDALQIEWFDYWLKGEHSNRFEQQPAVQYFEMGSNRWRVSENWPVPGTKATPYFLRSTERANSINGDGVLSLTAPAAEPPDVYVYHPSIAVPALGGRSGAVPDLTPMGPKNQLPVEIRNDVLVYTSAKLERELVIAGEITIELYAATSAEDTDFVAKLVDVYPDGRAYNIAEGIIRASYRYGLDRREAVPPGEVLTYSFSLGPTAYAFKPGHAIRLDVTSSLFPTFDRNPNKLVNPGQATEADFVTATQTIYHDKERPSKVWLPVVQR</sequence>
<dbReference type="Gene3D" id="3.40.50.1820">
    <property type="entry name" value="alpha/beta hydrolase"/>
    <property type="match status" value="1"/>
</dbReference>
<evidence type="ECO:0000259" key="2">
    <source>
        <dbReference type="SMART" id="SM00939"/>
    </source>
</evidence>
<evidence type="ECO:0000256" key="1">
    <source>
        <dbReference type="ARBA" id="ARBA00022801"/>
    </source>
</evidence>
<dbReference type="Pfam" id="PF02129">
    <property type="entry name" value="Peptidase_S15"/>
    <property type="match status" value="1"/>
</dbReference>
<dbReference type="InterPro" id="IPR000383">
    <property type="entry name" value="Xaa-Pro-like_dom"/>
</dbReference>
<organism evidence="3 4">
    <name type="scientific">Paenibacillus radicis</name>
    <name type="common">ex Gao et al. 2016</name>
    <dbReference type="NCBI Taxonomy" id="1737354"/>
    <lineage>
        <taxon>Bacteria</taxon>
        <taxon>Bacillati</taxon>
        <taxon>Bacillota</taxon>
        <taxon>Bacilli</taxon>
        <taxon>Bacillales</taxon>
        <taxon>Paenibacillaceae</taxon>
        <taxon>Paenibacillus</taxon>
    </lineage>
</organism>
<dbReference type="InterPro" id="IPR005674">
    <property type="entry name" value="CocE/Ser_esterase"/>
</dbReference>
<comment type="caution">
    <text evidence="3">The sequence shown here is derived from an EMBL/GenBank/DDBJ whole genome shotgun (WGS) entry which is preliminary data.</text>
</comment>
<dbReference type="Gene3D" id="1.10.3020.10">
    <property type="entry name" value="alpha-amino acid ester hydrolase ( Helical cap domain)"/>
    <property type="match status" value="1"/>
</dbReference>
<dbReference type="SUPFAM" id="SSF53474">
    <property type="entry name" value="alpha/beta-Hydrolases"/>
    <property type="match status" value="1"/>
</dbReference>
<evidence type="ECO:0000313" key="4">
    <source>
        <dbReference type="Proteomes" id="UP000600247"/>
    </source>
</evidence>
<proteinExistence type="predicted"/>
<protein>
    <submittedName>
        <fullName evidence="3">Peptidase</fullName>
    </submittedName>
</protein>
<reference evidence="3 4" key="1">
    <citation type="journal article" date="2014" name="Int. J. Syst. Evol. Microbiol.">
        <title>Complete genome sequence of Corynebacterium casei LMG S-19264T (=DSM 44701T), isolated from a smear-ripened cheese.</title>
        <authorList>
            <consortium name="US DOE Joint Genome Institute (JGI-PGF)"/>
            <person name="Walter F."/>
            <person name="Albersmeier A."/>
            <person name="Kalinowski J."/>
            <person name="Ruckert C."/>
        </authorList>
    </citation>
    <scope>NUCLEOTIDE SEQUENCE [LARGE SCALE GENOMIC DNA]</scope>
    <source>
        <strain evidence="3 4">CGMCC 1.15286</strain>
    </source>
</reference>
<dbReference type="InterPro" id="IPR013736">
    <property type="entry name" value="Xaa-Pro_dipept_C"/>
</dbReference>
<evidence type="ECO:0000313" key="3">
    <source>
        <dbReference type="EMBL" id="GGG63596.1"/>
    </source>
</evidence>
<dbReference type="NCBIfam" id="TIGR00976">
    <property type="entry name" value="CocE_NonD"/>
    <property type="match status" value="1"/>
</dbReference>